<feature type="non-terminal residue" evidence="1">
    <location>
        <position position="1"/>
    </location>
</feature>
<comment type="caution">
    <text evidence="1">The sequence shown here is derived from an EMBL/GenBank/DDBJ whole genome shotgun (WGS) entry which is preliminary data.</text>
</comment>
<reference evidence="1" key="2">
    <citation type="journal article" date="2022" name="New Phytol.">
        <title>Evolutionary transition to the ectomycorrhizal habit in the genomes of a hyperdiverse lineage of mushroom-forming fungi.</title>
        <authorList>
            <person name="Looney B."/>
            <person name="Miyauchi S."/>
            <person name="Morin E."/>
            <person name="Drula E."/>
            <person name="Courty P.E."/>
            <person name="Kohler A."/>
            <person name="Kuo A."/>
            <person name="LaButti K."/>
            <person name="Pangilinan J."/>
            <person name="Lipzen A."/>
            <person name="Riley R."/>
            <person name="Andreopoulos W."/>
            <person name="He G."/>
            <person name="Johnson J."/>
            <person name="Nolan M."/>
            <person name="Tritt A."/>
            <person name="Barry K.W."/>
            <person name="Grigoriev I.V."/>
            <person name="Nagy L.G."/>
            <person name="Hibbett D."/>
            <person name="Henrissat B."/>
            <person name="Matheny P.B."/>
            <person name="Labbe J."/>
            <person name="Martin F.M."/>
        </authorList>
    </citation>
    <scope>NUCLEOTIDE SEQUENCE</scope>
    <source>
        <strain evidence="1">FP105234-sp</strain>
    </source>
</reference>
<evidence type="ECO:0000313" key="1">
    <source>
        <dbReference type="EMBL" id="KAI0044216.1"/>
    </source>
</evidence>
<gene>
    <name evidence="1" type="ORF">FA95DRAFT_1681353</name>
</gene>
<sequence length="117" mass="13924">GRQYKKTWNLSLTGPTHFIEYSPHHSQAKPYPIPNQQPAQSCIFQASLTKRRNGSQPNRSRGRHRRWQSKQRQSPAPKTRSQRLPRSRRTISRSVRRACRQRNLPKRDRWKLGCRRG</sequence>
<keyword evidence="2" id="KW-1185">Reference proteome</keyword>
<reference evidence="1" key="1">
    <citation type="submission" date="2021-02" db="EMBL/GenBank/DDBJ databases">
        <authorList>
            <consortium name="DOE Joint Genome Institute"/>
            <person name="Ahrendt S."/>
            <person name="Looney B.P."/>
            <person name="Miyauchi S."/>
            <person name="Morin E."/>
            <person name="Drula E."/>
            <person name="Courty P.E."/>
            <person name="Chicoki N."/>
            <person name="Fauchery L."/>
            <person name="Kohler A."/>
            <person name="Kuo A."/>
            <person name="Labutti K."/>
            <person name="Pangilinan J."/>
            <person name="Lipzen A."/>
            <person name="Riley R."/>
            <person name="Andreopoulos W."/>
            <person name="He G."/>
            <person name="Johnson J."/>
            <person name="Barry K.W."/>
            <person name="Grigoriev I.V."/>
            <person name="Nagy L."/>
            <person name="Hibbett D."/>
            <person name="Henrissat B."/>
            <person name="Matheny P.B."/>
            <person name="Labbe J."/>
            <person name="Martin F."/>
        </authorList>
    </citation>
    <scope>NUCLEOTIDE SEQUENCE</scope>
    <source>
        <strain evidence="1">FP105234-sp</strain>
    </source>
</reference>
<name>A0ACB8RJ40_9AGAM</name>
<dbReference type="Proteomes" id="UP000814033">
    <property type="component" value="Unassembled WGS sequence"/>
</dbReference>
<evidence type="ECO:0000313" key="2">
    <source>
        <dbReference type="Proteomes" id="UP000814033"/>
    </source>
</evidence>
<organism evidence="1 2">
    <name type="scientific">Auriscalpium vulgare</name>
    <dbReference type="NCBI Taxonomy" id="40419"/>
    <lineage>
        <taxon>Eukaryota</taxon>
        <taxon>Fungi</taxon>
        <taxon>Dikarya</taxon>
        <taxon>Basidiomycota</taxon>
        <taxon>Agaricomycotina</taxon>
        <taxon>Agaricomycetes</taxon>
        <taxon>Russulales</taxon>
        <taxon>Auriscalpiaceae</taxon>
        <taxon>Auriscalpium</taxon>
    </lineage>
</organism>
<accession>A0ACB8RJ40</accession>
<proteinExistence type="predicted"/>
<protein>
    <submittedName>
        <fullName evidence="1">Uncharacterized protein</fullName>
    </submittedName>
</protein>
<dbReference type="EMBL" id="MU275990">
    <property type="protein sequence ID" value="KAI0044216.1"/>
    <property type="molecule type" value="Genomic_DNA"/>
</dbReference>